<protein>
    <submittedName>
        <fullName evidence="6">Membrane-bound PQQ-dependent dehydrogenase, glucose/quinate/shikimate family</fullName>
    </submittedName>
</protein>
<comment type="caution">
    <text evidence="6">The sequence shown here is derived from an EMBL/GenBank/DDBJ whole genome shotgun (WGS) entry which is preliminary data.</text>
</comment>
<feature type="transmembrane region" description="Helical" evidence="4">
    <location>
        <begin position="122"/>
        <end position="142"/>
    </location>
</feature>
<evidence type="ECO:0000256" key="4">
    <source>
        <dbReference type="SAM" id="Phobius"/>
    </source>
</evidence>
<reference evidence="7" key="1">
    <citation type="submission" date="2017-05" db="EMBL/GenBank/DDBJ databases">
        <title>Complete and WGS of Bordetella genogroups.</title>
        <authorList>
            <person name="Spilker T."/>
            <person name="Lipuma J."/>
        </authorList>
    </citation>
    <scope>NUCLEOTIDE SEQUENCE [LARGE SCALE GENOMIC DNA]</scope>
    <source>
        <strain evidence="7">AU6712</strain>
    </source>
</reference>
<name>A0A261VCH0_9BORD</name>
<dbReference type="Gene3D" id="2.140.10.10">
    <property type="entry name" value="Quinoprotein alcohol dehydrogenase-like superfamily"/>
    <property type="match status" value="1"/>
</dbReference>
<dbReference type="PANTHER" id="PTHR32303:SF4">
    <property type="entry name" value="QUINOPROTEIN GLUCOSE DEHYDROGENASE"/>
    <property type="match status" value="1"/>
</dbReference>
<keyword evidence="4" id="KW-1133">Transmembrane helix</keyword>
<feature type="transmembrane region" description="Helical" evidence="4">
    <location>
        <begin position="64"/>
        <end position="80"/>
    </location>
</feature>
<dbReference type="Proteomes" id="UP000216429">
    <property type="component" value="Unassembled WGS sequence"/>
</dbReference>
<feature type="transmembrane region" description="Helical" evidence="4">
    <location>
        <begin position="40"/>
        <end position="57"/>
    </location>
</feature>
<evidence type="ECO:0000256" key="3">
    <source>
        <dbReference type="ARBA" id="ARBA00023002"/>
    </source>
</evidence>
<evidence type="ECO:0000256" key="1">
    <source>
        <dbReference type="ARBA" id="ARBA00001931"/>
    </source>
</evidence>
<dbReference type="RefSeq" id="WP_094814782.1">
    <property type="nucleotide sequence ID" value="NZ_NEVU01000003.1"/>
</dbReference>
<dbReference type="GO" id="GO:0016020">
    <property type="term" value="C:membrane"/>
    <property type="evidence" value="ECO:0007669"/>
    <property type="project" value="InterPro"/>
</dbReference>
<evidence type="ECO:0000256" key="2">
    <source>
        <dbReference type="ARBA" id="ARBA00008156"/>
    </source>
</evidence>
<dbReference type="GO" id="GO:0008876">
    <property type="term" value="F:quinoprotein glucose dehydrogenase activity"/>
    <property type="evidence" value="ECO:0007669"/>
    <property type="project" value="TreeGrafter"/>
</dbReference>
<dbReference type="InterPro" id="IPR017511">
    <property type="entry name" value="PQQ_mDH"/>
</dbReference>
<dbReference type="CDD" id="cd10280">
    <property type="entry name" value="PQQ_mGDH"/>
    <property type="match status" value="1"/>
</dbReference>
<evidence type="ECO:0000313" key="7">
    <source>
        <dbReference type="Proteomes" id="UP000216429"/>
    </source>
</evidence>
<dbReference type="InterPro" id="IPR002372">
    <property type="entry name" value="PQQ_rpt_dom"/>
</dbReference>
<gene>
    <name evidence="6" type="ORF">CAL22_15580</name>
</gene>
<proteinExistence type="inferred from homology"/>
<keyword evidence="3" id="KW-0560">Oxidoreductase</keyword>
<dbReference type="Pfam" id="PF01011">
    <property type="entry name" value="PQQ"/>
    <property type="match status" value="1"/>
</dbReference>
<dbReference type="OrthoDB" id="9794322at2"/>
<evidence type="ECO:0000259" key="5">
    <source>
        <dbReference type="Pfam" id="PF01011"/>
    </source>
</evidence>
<comment type="cofactor">
    <cofactor evidence="1">
        <name>pyrroloquinoline quinone</name>
        <dbReference type="ChEBI" id="CHEBI:58442"/>
    </cofactor>
</comment>
<keyword evidence="4" id="KW-0472">Membrane</keyword>
<keyword evidence="4" id="KW-0812">Transmembrane</keyword>
<feature type="domain" description="Pyrrolo-quinoline quinone repeat" evidence="5">
    <location>
        <begin position="169"/>
        <end position="761"/>
    </location>
</feature>
<evidence type="ECO:0000313" key="6">
    <source>
        <dbReference type="EMBL" id="OZI71270.1"/>
    </source>
</evidence>
<dbReference type="InterPro" id="IPR018391">
    <property type="entry name" value="PQQ_b-propeller_rpt"/>
</dbReference>
<keyword evidence="7" id="KW-1185">Reference proteome</keyword>
<feature type="transmembrane region" description="Helical" evidence="4">
    <location>
        <begin position="12"/>
        <end position="34"/>
    </location>
</feature>
<sequence length="787" mass="85810">MSPNPNRPPWYVMLFGIVLALIGLALAIGGARLVSLSGSWYYLIAGLGMLASGILLMRRRTAGAWLYTLVFVATVIWSFWEVGTDFWQLVPRLIGPIVLALFTLLIWPALHDDGTRSRVRRNAYPLAGVALLALIGFGVGMFRPQGVIRTEATAQQAAVPATPQPVSDWQYYGRTPSGTRYAPLTQIDPKNVDKLEVAWTFRTGDVASTGAENQNTPIQIGDTVYVCTPHNKVFALDADTGKERWRFDPEASSPVWQRCRGVGYYETAAAPAAGEAQPAACRKRIILSTIDSRLIALDAETGKPCEDFGTHGAVDLKQGMGEIKPGYYFQTSAPTVVRNMIVIGGWVFDNRAIDEPSGAVRAFNADTGELTWAWDMADPSITGLPPEGKTYTRGTPNVWSTPAFDDKLGLLYLPTGNSPPDFWGAHRSKAAEKFASSVVALDIATGRERWVFQTVHHDLWDYDVASQPALYDIPDGKGGMQHGLIQVTKRGQIFLLDRANGQPLAEVKEQPVPQGAQEGDWTSPTQPYSVGMPSIGTEPLSEAKMWGATFFDQLWCRIEFKKMRYEGEFTPPSTHRTLQYPGYYGGMNWGSASVDEARGYLIVNDIRMPQWIQLIPRSEADKEGAAGVHDGFAPQTGTPYGVSKNGFMSPLGVPCHAPPYGTLSAINLKTRQLMWQVPMSTLQDTGPLGMKTGLQIPIGMPTLGGPLTTASGLVFYAGTQDYYLRAMDTASGKELWKARLPVGAQATPMSFVSPKSGRQFVVLSVGGARQSPDRGDYVIAYALPGKP</sequence>
<accession>A0A261VCH0</accession>
<organism evidence="6 7">
    <name type="scientific">Bordetella genomosp. 12</name>
    <dbReference type="NCBI Taxonomy" id="463035"/>
    <lineage>
        <taxon>Bacteria</taxon>
        <taxon>Pseudomonadati</taxon>
        <taxon>Pseudomonadota</taxon>
        <taxon>Betaproteobacteria</taxon>
        <taxon>Burkholderiales</taxon>
        <taxon>Alcaligenaceae</taxon>
        <taxon>Bordetella</taxon>
    </lineage>
</organism>
<dbReference type="InterPro" id="IPR011047">
    <property type="entry name" value="Quinoprotein_ADH-like_sf"/>
</dbReference>
<dbReference type="SUPFAM" id="SSF50998">
    <property type="entry name" value="Quinoprotein alcohol dehydrogenase-like"/>
    <property type="match status" value="1"/>
</dbReference>
<feature type="transmembrane region" description="Helical" evidence="4">
    <location>
        <begin position="86"/>
        <end position="110"/>
    </location>
</feature>
<dbReference type="SMART" id="SM00564">
    <property type="entry name" value="PQQ"/>
    <property type="match status" value="6"/>
</dbReference>
<comment type="similarity">
    <text evidence="2">Belongs to the bacterial PQQ dehydrogenase family.</text>
</comment>
<dbReference type="GO" id="GO:0048038">
    <property type="term" value="F:quinone binding"/>
    <property type="evidence" value="ECO:0007669"/>
    <property type="project" value="InterPro"/>
</dbReference>
<dbReference type="NCBIfam" id="TIGR03074">
    <property type="entry name" value="PQQ_membr_DH"/>
    <property type="match status" value="1"/>
</dbReference>
<dbReference type="PANTHER" id="PTHR32303">
    <property type="entry name" value="QUINOPROTEIN ALCOHOL DEHYDROGENASE (CYTOCHROME C)"/>
    <property type="match status" value="1"/>
</dbReference>
<dbReference type="AlphaFoldDB" id="A0A261VCH0"/>
<dbReference type="EMBL" id="NEVU01000003">
    <property type="protein sequence ID" value="OZI71270.1"/>
    <property type="molecule type" value="Genomic_DNA"/>
</dbReference>